<feature type="region of interest" description="Disordered" evidence="1">
    <location>
        <begin position="1"/>
        <end position="37"/>
    </location>
</feature>
<proteinExistence type="predicted"/>
<dbReference type="Proteomes" id="UP000265566">
    <property type="component" value="Chromosome 7"/>
</dbReference>
<organism evidence="2">
    <name type="scientific">Medicago truncatula</name>
    <name type="common">Barrel medic</name>
    <name type="synonym">Medicago tribuloides</name>
    <dbReference type="NCBI Taxonomy" id="3880"/>
    <lineage>
        <taxon>Eukaryota</taxon>
        <taxon>Viridiplantae</taxon>
        <taxon>Streptophyta</taxon>
        <taxon>Embryophyta</taxon>
        <taxon>Tracheophyta</taxon>
        <taxon>Spermatophyta</taxon>
        <taxon>Magnoliopsida</taxon>
        <taxon>eudicotyledons</taxon>
        <taxon>Gunneridae</taxon>
        <taxon>Pentapetalae</taxon>
        <taxon>rosids</taxon>
        <taxon>fabids</taxon>
        <taxon>Fabales</taxon>
        <taxon>Fabaceae</taxon>
        <taxon>Papilionoideae</taxon>
        <taxon>50 kb inversion clade</taxon>
        <taxon>NPAAA clade</taxon>
        <taxon>Hologalegina</taxon>
        <taxon>IRL clade</taxon>
        <taxon>Trifolieae</taxon>
        <taxon>Medicago</taxon>
    </lineage>
</organism>
<reference evidence="2" key="1">
    <citation type="journal article" date="2018" name="Nat. Plants">
        <title>Whole-genome landscape of Medicago truncatula symbiotic genes.</title>
        <authorList>
            <person name="Pecrix Y."/>
            <person name="Gamas P."/>
            <person name="Carrere S."/>
        </authorList>
    </citation>
    <scope>NUCLEOTIDE SEQUENCE</scope>
    <source>
        <tissue evidence="2">Leaves</tissue>
    </source>
</reference>
<evidence type="ECO:0000256" key="1">
    <source>
        <dbReference type="SAM" id="MobiDB-lite"/>
    </source>
</evidence>
<gene>
    <name evidence="2" type="ORF">MtrunA17_Chr7g0222891</name>
</gene>
<name>A0A396GUE1_MEDTR</name>
<dbReference type="Gramene" id="rna38917">
    <property type="protein sequence ID" value="RHN44756.1"/>
    <property type="gene ID" value="gene38917"/>
</dbReference>
<protein>
    <submittedName>
        <fullName evidence="2">Uncharacterized protein</fullName>
    </submittedName>
</protein>
<dbReference type="EMBL" id="PSQE01000007">
    <property type="protein sequence ID" value="RHN44756.1"/>
    <property type="molecule type" value="Genomic_DNA"/>
</dbReference>
<evidence type="ECO:0000313" key="2">
    <source>
        <dbReference type="EMBL" id="RHN44756.1"/>
    </source>
</evidence>
<feature type="compositionally biased region" description="Low complexity" evidence="1">
    <location>
        <begin position="18"/>
        <end position="29"/>
    </location>
</feature>
<accession>A0A396GUE1</accession>
<comment type="caution">
    <text evidence="2">The sequence shown here is derived from an EMBL/GenBank/DDBJ whole genome shotgun (WGS) entry which is preliminary data.</text>
</comment>
<sequence>MVTTVIRPGRGLPHPTKLQSLQQSVPLSQSERRPLGPPKWSLILRRVALSLALQENSTSSAFDVEK</sequence>
<dbReference type="AlphaFoldDB" id="A0A396GUE1"/>